<keyword evidence="8" id="KW-0812">Transmembrane</keyword>
<dbReference type="GO" id="GO:0016705">
    <property type="term" value="F:oxidoreductase activity, acting on paired donors, with incorporation or reduction of molecular oxygen"/>
    <property type="evidence" value="ECO:0007669"/>
    <property type="project" value="InterPro"/>
</dbReference>
<dbReference type="InterPro" id="IPR050121">
    <property type="entry name" value="Cytochrome_P450_monoxygenase"/>
</dbReference>
<dbReference type="InterPro" id="IPR036396">
    <property type="entry name" value="Cyt_P450_sf"/>
</dbReference>
<evidence type="ECO:0000256" key="8">
    <source>
        <dbReference type="SAM" id="Phobius"/>
    </source>
</evidence>
<dbReference type="Proteomes" id="UP000249829">
    <property type="component" value="Unassembled WGS sequence"/>
</dbReference>
<feature type="binding site" description="axial binding residue" evidence="7">
    <location>
        <position position="483"/>
    </location>
    <ligand>
        <name>heme</name>
        <dbReference type="ChEBI" id="CHEBI:30413"/>
    </ligand>
    <ligandPart>
        <name>Fe</name>
        <dbReference type="ChEBI" id="CHEBI:18248"/>
    </ligandPart>
</feature>
<dbReference type="SUPFAM" id="SSF48264">
    <property type="entry name" value="Cytochrome P450"/>
    <property type="match status" value="1"/>
</dbReference>
<dbReference type="OMA" id="EYYTFDL"/>
<dbReference type="GO" id="GO:0004497">
    <property type="term" value="F:monooxygenase activity"/>
    <property type="evidence" value="ECO:0007669"/>
    <property type="project" value="UniProtKB-KW"/>
</dbReference>
<evidence type="ECO:0000256" key="5">
    <source>
        <dbReference type="ARBA" id="ARBA00023004"/>
    </source>
</evidence>
<gene>
    <name evidence="9" type="ORF">BO99DRAFT_374754</name>
</gene>
<keyword evidence="4" id="KW-0560">Oxidoreductase</keyword>
<keyword evidence="8" id="KW-1133">Transmembrane helix</keyword>
<dbReference type="InterPro" id="IPR002401">
    <property type="entry name" value="Cyt_P450_E_grp-I"/>
</dbReference>
<comment type="similarity">
    <text evidence="2">Belongs to the cytochrome P450 family.</text>
</comment>
<evidence type="ECO:0000256" key="2">
    <source>
        <dbReference type="ARBA" id="ARBA00010617"/>
    </source>
</evidence>
<keyword evidence="6" id="KW-0503">Monooxygenase</keyword>
<dbReference type="Gene3D" id="1.10.630.10">
    <property type="entry name" value="Cytochrome P450"/>
    <property type="match status" value="1"/>
</dbReference>
<accession>A0A2V5HHR6</accession>
<dbReference type="STRING" id="1450538.A0A2V5HHR6"/>
<keyword evidence="7" id="KW-0349">Heme</keyword>
<evidence type="ECO:0000256" key="3">
    <source>
        <dbReference type="ARBA" id="ARBA00022723"/>
    </source>
</evidence>
<dbReference type="PRINTS" id="PR00385">
    <property type="entry name" value="P450"/>
</dbReference>
<evidence type="ECO:0000256" key="1">
    <source>
        <dbReference type="ARBA" id="ARBA00001971"/>
    </source>
</evidence>
<dbReference type="GO" id="GO:0020037">
    <property type="term" value="F:heme binding"/>
    <property type="evidence" value="ECO:0007669"/>
    <property type="project" value="InterPro"/>
</dbReference>
<dbReference type="PANTHER" id="PTHR24305">
    <property type="entry name" value="CYTOCHROME P450"/>
    <property type="match status" value="1"/>
</dbReference>
<dbReference type="GO" id="GO:0005506">
    <property type="term" value="F:iron ion binding"/>
    <property type="evidence" value="ECO:0007669"/>
    <property type="project" value="InterPro"/>
</dbReference>
<dbReference type="Pfam" id="PF00067">
    <property type="entry name" value="p450"/>
    <property type="match status" value="1"/>
</dbReference>
<comment type="cofactor">
    <cofactor evidence="1 7">
        <name>heme</name>
        <dbReference type="ChEBI" id="CHEBI:30413"/>
    </cofactor>
</comment>
<dbReference type="CDD" id="cd11061">
    <property type="entry name" value="CYP67-like"/>
    <property type="match status" value="1"/>
</dbReference>
<reference evidence="9 10" key="1">
    <citation type="submission" date="2018-02" db="EMBL/GenBank/DDBJ databases">
        <title>The genomes of Aspergillus section Nigri reveals drivers in fungal speciation.</title>
        <authorList>
            <consortium name="DOE Joint Genome Institute"/>
            <person name="Vesth T.C."/>
            <person name="Nybo J."/>
            <person name="Theobald S."/>
            <person name="Brandl J."/>
            <person name="Frisvad J.C."/>
            <person name="Nielsen K.F."/>
            <person name="Lyhne E.K."/>
            <person name="Kogle M.E."/>
            <person name="Kuo A."/>
            <person name="Riley R."/>
            <person name="Clum A."/>
            <person name="Nolan M."/>
            <person name="Lipzen A."/>
            <person name="Salamov A."/>
            <person name="Henrissat B."/>
            <person name="Wiebenga A."/>
            <person name="De vries R.P."/>
            <person name="Grigoriev I.V."/>
            <person name="Mortensen U.H."/>
            <person name="Andersen M.R."/>
            <person name="Baker S.E."/>
        </authorList>
    </citation>
    <scope>NUCLEOTIDE SEQUENCE [LARGE SCALE GENOMIC DNA]</scope>
    <source>
        <strain evidence="9 10">CBS 115571</strain>
    </source>
</reference>
<protein>
    <submittedName>
        <fullName evidence="9">Cytochrome P450</fullName>
    </submittedName>
</protein>
<evidence type="ECO:0000256" key="7">
    <source>
        <dbReference type="PIRSR" id="PIRSR602401-1"/>
    </source>
</evidence>
<feature type="transmembrane region" description="Helical" evidence="8">
    <location>
        <begin position="30"/>
        <end position="48"/>
    </location>
</feature>
<evidence type="ECO:0000256" key="6">
    <source>
        <dbReference type="ARBA" id="ARBA00023033"/>
    </source>
</evidence>
<dbReference type="PRINTS" id="PR00463">
    <property type="entry name" value="EP450I"/>
</dbReference>
<dbReference type="AlphaFoldDB" id="A0A2V5HHR6"/>
<keyword evidence="10" id="KW-1185">Reference proteome</keyword>
<evidence type="ECO:0000313" key="9">
    <source>
        <dbReference type="EMBL" id="PYI23979.1"/>
    </source>
</evidence>
<name>A0A2V5HHR6_ASPV1</name>
<organism evidence="9 10">
    <name type="scientific">Aspergillus violaceofuscus (strain CBS 115571)</name>
    <dbReference type="NCBI Taxonomy" id="1450538"/>
    <lineage>
        <taxon>Eukaryota</taxon>
        <taxon>Fungi</taxon>
        <taxon>Dikarya</taxon>
        <taxon>Ascomycota</taxon>
        <taxon>Pezizomycotina</taxon>
        <taxon>Eurotiomycetes</taxon>
        <taxon>Eurotiomycetidae</taxon>
        <taxon>Eurotiales</taxon>
        <taxon>Aspergillaceae</taxon>
        <taxon>Aspergillus</taxon>
    </lineage>
</organism>
<dbReference type="InterPro" id="IPR001128">
    <property type="entry name" value="Cyt_P450"/>
</dbReference>
<keyword evidence="5 7" id="KW-0408">Iron</keyword>
<proteinExistence type="inferred from homology"/>
<feature type="transmembrane region" description="Helical" evidence="8">
    <location>
        <begin position="68"/>
        <end position="86"/>
    </location>
</feature>
<dbReference type="EMBL" id="KZ825103">
    <property type="protein sequence ID" value="PYI23979.1"/>
    <property type="molecule type" value="Genomic_DNA"/>
</dbReference>
<evidence type="ECO:0000313" key="10">
    <source>
        <dbReference type="Proteomes" id="UP000249829"/>
    </source>
</evidence>
<keyword evidence="8" id="KW-0472">Membrane</keyword>
<evidence type="ECO:0000256" key="4">
    <source>
        <dbReference type="ARBA" id="ARBA00023002"/>
    </source>
</evidence>
<sequence length="542" mass="62327">MALTQQLWSSGAIALISHWVYFVRGEHDRAAANIVRVHLLVGGLTVFLKCRVAELPYRVALQETSLLFLVYTMTLFGSILLFRLFFSPLRHIQGPLALRLTKLTHVWKQARSQNYEVLHGLRGTYGDVVRTGPSEVTLFGTEAFYQVHGKGSHCTRASYYDLLHPMVSLATARDPVVHAYRRKVWEPAFSIKALENLEPLIYQKADLLVRQLRVQQEKGKSVDISAWMEYYTFDLMGEFGLTIQFQCLERAGPHPIMSLFHMSHRKLGPLSPAPWMRHLLMGIPYIKRLKYYKRFMNWAHDELNRNIREVSAERTDIMRYILDDAKATDGIEANWRFLMGDLVLVMAAGSEPMCHILTNMMYHMVRHPYHLQRIRDELATINVRNYKALQHLSHLSACIYETLRLNPPVASAGLRLAPPEGMTVYGKFIPGGTTIAVPQYSVCRDPRNFIQPDRWIPERFTTQPHLILDKQAFTPWNIGDYQCPGKNLSLMEIRVAAALIFTELEFQFAPGESGQRLFKESLDYFTTSPGPMHLVFTTRTEK</sequence>
<dbReference type="PANTHER" id="PTHR24305:SF187">
    <property type="entry name" value="P450, PUTATIVE (EUROFUNG)-RELATED"/>
    <property type="match status" value="1"/>
</dbReference>
<keyword evidence="3 7" id="KW-0479">Metal-binding</keyword>
<feature type="transmembrane region" description="Helical" evidence="8">
    <location>
        <begin position="6"/>
        <end position="23"/>
    </location>
</feature>